<proteinExistence type="predicted"/>
<sequence length="100" mass="10999">MLEQGVPLEEVTNRVQEVLEQGLTRDMLGADAVDLDVHCPEVALRIDQKRNNFFHIIIADAGETDLADAASVRVGCLNIDRDEPVALRKNSLEGTEGVRC</sequence>
<evidence type="ECO:0000313" key="1">
    <source>
        <dbReference type="EMBL" id="GGG60024.1"/>
    </source>
</evidence>
<evidence type="ECO:0000313" key="2">
    <source>
        <dbReference type="Proteomes" id="UP000617145"/>
    </source>
</evidence>
<dbReference type="AlphaFoldDB" id="A0A8J2ZGE0"/>
<keyword evidence="2" id="KW-1185">Reference proteome</keyword>
<organism evidence="1 2">
    <name type="scientific">Salipiger pallidus</name>
    <dbReference type="NCBI Taxonomy" id="1775170"/>
    <lineage>
        <taxon>Bacteria</taxon>
        <taxon>Pseudomonadati</taxon>
        <taxon>Pseudomonadota</taxon>
        <taxon>Alphaproteobacteria</taxon>
        <taxon>Rhodobacterales</taxon>
        <taxon>Roseobacteraceae</taxon>
        <taxon>Salipiger</taxon>
    </lineage>
</organism>
<comment type="caution">
    <text evidence="1">The sequence shown here is derived from an EMBL/GenBank/DDBJ whole genome shotgun (WGS) entry which is preliminary data.</text>
</comment>
<reference evidence="1" key="2">
    <citation type="submission" date="2020-09" db="EMBL/GenBank/DDBJ databases">
        <authorList>
            <person name="Sun Q."/>
            <person name="Zhou Y."/>
        </authorList>
    </citation>
    <scope>NUCLEOTIDE SEQUENCE</scope>
    <source>
        <strain evidence="1">CGMCC 1.15762</strain>
    </source>
</reference>
<protein>
    <submittedName>
        <fullName evidence="1">Uncharacterized protein</fullName>
    </submittedName>
</protein>
<name>A0A8J2ZGE0_9RHOB</name>
<dbReference type="EMBL" id="BMJV01000001">
    <property type="protein sequence ID" value="GGG60024.1"/>
    <property type="molecule type" value="Genomic_DNA"/>
</dbReference>
<accession>A0A8J2ZGE0</accession>
<reference evidence="1" key="1">
    <citation type="journal article" date="2014" name="Int. J. Syst. Evol. Microbiol.">
        <title>Complete genome sequence of Corynebacterium casei LMG S-19264T (=DSM 44701T), isolated from a smear-ripened cheese.</title>
        <authorList>
            <consortium name="US DOE Joint Genome Institute (JGI-PGF)"/>
            <person name="Walter F."/>
            <person name="Albersmeier A."/>
            <person name="Kalinowski J."/>
            <person name="Ruckert C."/>
        </authorList>
    </citation>
    <scope>NUCLEOTIDE SEQUENCE</scope>
    <source>
        <strain evidence="1">CGMCC 1.15762</strain>
    </source>
</reference>
<dbReference type="Proteomes" id="UP000617145">
    <property type="component" value="Unassembled WGS sequence"/>
</dbReference>
<gene>
    <name evidence="1" type="ORF">GCM10011415_02450</name>
</gene>